<dbReference type="EMBL" id="QCYY01003239">
    <property type="protein sequence ID" value="ROT64537.1"/>
    <property type="molecule type" value="Genomic_DNA"/>
</dbReference>
<comment type="similarity">
    <text evidence="3">Belongs to the DAMOX/DASOX family.</text>
</comment>
<reference evidence="8 9" key="1">
    <citation type="submission" date="2018-04" db="EMBL/GenBank/DDBJ databases">
        <authorList>
            <person name="Zhang X."/>
            <person name="Yuan J."/>
            <person name="Li F."/>
            <person name="Xiang J."/>
        </authorList>
    </citation>
    <scope>NUCLEOTIDE SEQUENCE [LARGE SCALE GENOMIC DNA]</scope>
    <source>
        <tissue evidence="8">Muscle</tissue>
    </source>
</reference>
<dbReference type="InterPro" id="IPR006076">
    <property type="entry name" value="FAD-dep_OxRdtase"/>
</dbReference>
<name>A0A3R7P9H8_PENVA</name>
<feature type="domain" description="FAD dependent oxidoreductase" evidence="7">
    <location>
        <begin position="3"/>
        <end position="198"/>
    </location>
</feature>
<dbReference type="PANTHER" id="PTHR11530">
    <property type="entry name" value="D-AMINO ACID OXIDASE"/>
    <property type="match status" value="1"/>
</dbReference>
<evidence type="ECO:0000256" key="1">
    <source>
        <dbReference type="ARBA" id="ARBA00001974"/>
    </source>
</evidence>
<comment type="cofactor">
    <cofactor evidence="1">
        <name>FAD</name>
        <dbReference type="ChEBI" id="CHEBI:57692"/>
    </cofactor>
</comment>
<dbReference type="SUPFAM" id="SSF51971">
    <property type="entry name" value="Nucleotide-binding domain"/>
    <property type="match status" value="1"/>
</dbReference>
<keyword evidence="4" id="KW-0285">Flavoprotein</keyword>
<dbReference type="GO" id="GO:0071949">
    <property type="term" value="F:FAD binding"/>
    <property type="evidence" value="ECO:0007669"/>
    <property type="project" value="InterPro"/>
</dbReference>
<evidence type="ECO:0000256" key="2">
    <source>
        <dbReference type="ARBA" id="ARBA00004253"/>
    </source>
</evidence>
<sequence length="210" mass="23258">MVRVTVVGGGVNAIGSALALLQRAPECQVTVISKDFSDGAAGFWGPYLNPHTPEEKILRWSQETWDLFLGWVRAGQQKGVSLVPGSCVGRSEVPLEFWHKIPIGYRTLTQEECAIYGPDYCSGYSFTSIVAEPSHFLPRLMNELRDRGVVFKKQRLTSLEEAAAHADLVLNCTGLGAYDLVPDHNVYPCRGQVMRVGGAEEMVCDWRLTR</sequence>
<evidence type="ECO:0000256" key="3">
    <source>
        <dbReference type="ARBA" id="ARBA00006730"/>
    </source>
</evidence>
<dbReference type="Gene3D" id="3.40.50.720">
    <property type="entry name" value="NAD(P)-binding Rossmann-like Domain"/>
    <property type="match status" value="1"/>
</dbReference>
<evidence type="ECO:0000256" key="5">
    <source>
        <dbReference type="ARBA" id="ARBA00022827"/>
    </source>
</evidence>
<comment type="subcellular location">
    <subcellularLocation>
        <location evidence="2">Peroxisome matrix</location>
    </subcellularLocation>
</comment>
<dbReference type="GO" id="GO:0019478">
    <property type="term" value="P:D-amino acid catabolic process"/>
    <property type="evidence" value="ECO:0007669"/>
    <property type="project" value="TreeGrafter"/>
</dbReference>
<accession>A0A3R7P9H8</accession>
<proteinExistence type="inferred from homology"/>
<dbReference type="PANTHER" id="PTHR11530:SF11">
    <property type="entry name" value="D-ASPARTATE OXIDASE"/>
    <property type="match status" value="1"/>
</dbReference>
<comment type="caution">
    <text evidence="8">The sequence shown here is derived from an EMBL/GenBank/DDBJ whole genome shotgun (WGS) entry which is preliminary data.</text>
</comment>
<organism evidence="8 9">
    <name type="scientific">Penaeus vannamei</name>
    <name type="common">Whiteleg shrimp</name>
    <name type="synonym">Litopenaeus vannamei</name>
    <dbReference type="NCBI Taxonomy" id="6689"/>
    <lineage>
        <taxon>Eukaryota</taxon>
        <taxon>Metazoa</taxon>
        <taxon>Ecdysozoa</taxon>
        <taxon>Arthropoda</taxon>
        <taxon>Crustacea</taxon>
        <taxon>Multicrustacea</taxon>
        <taxon>Malacostraca</taxon>
        <taxon>Eumalacostraca</taxon>
        <taxon>Eucarida</taxon>
        <taxon>Decapoda</taxon>
        <taxon>Dendrobranchiata</taxon>
        <taxon>Penaeoidea</taxon>
        <taxon>Penaeidae</taxon>
        <taxon>Penaeus</taxon>
    </lineage>
</organism>
<evidence type="ECO:0000259" key="7">
    <source>
        <dbReference type="Pfam" id="PF01266"/>
    </source>
</evidence>
<dbReference type="OrthoDB" id="2015447at2759"/>
<reference evidence="8 9" key="2">
    <citation type="submission" date="2019-01" db="EMBL/GenBank/DDBJ databases">
        <title>The decoding of complex shrimp genome reveals the adaptation for benthos swimmer, frequently molting mechanism and breeding impact on genome.</title>
        <authorList>
            <person name="Sun Y."/>
            <person name="Gao Y."/>
            <person name="Yu Y."/>
        </authorList>
    </citation>
    <scope>NUCLEOTIDE SEQUENCE [LARGE SCALE GENOMIC DNA]</scope>
    <source>
        <tissue evidence="8">Muscle</tissue>
    </source>
</reference>
<evidence type="ECO:0000256" key="4">
    <source>
        <dbReference type="ARBA" id="ARBA00022630"/>
    </source>
</evidence>
<dbReference type="InterPro" id="IPR023209">
    <property type="entry name" value="DAO"/>
</dbReference>
<dbReference type="Gene3D" id="3.30.9.10">
    <property type="entry name" value="D-Amino Acid Oxidase, subunit A, domain 2"/>
    <property type="match status" value="1"/>
</dbReference>
<dbReference type="GO" id="GO:0003884">
    <property type="term" value="F:D-amino-acid oxidase activity"/>
    <property type="evidence" value="ECO:0007669"/>
    <property type="project" value="InterPro"/>
</dbReference>
<gene>
    <name evidence="8" type="ORF">C7M84_017525</name>
</gene>
<protein>
    <recommendedName>
        <fullName evidence="7">FAD dependent oxidoreductase domain-containing protein</fullName>
    </recommendedName>
</protein>
<dbReference type="GO" id="GO:0005782">
    <property type="term" value="C:peroxisomal matrix"/>
    <property type="evidence" value="ECO:0007669"/>
    <property type="project" value="UniProtKB-SubCell"/>
</dbReference>
<keyword evidence="9" id="KW-1185">Reference proteome</keyword>
<keyword evidence="5" id="KW-0274">FAD</keyword>
<dbReference type="Pfam" id="PF01266">
    <property type="entry name" value="DAO"/>
    <property type="match status" value="1"/>
</dbReference>
<dbReference type="AlphaFoldDB" id="A0A3R7P9H8"/>
<evidence type="ECO:0000256" key="6">
    <source>
        <dbReference type="ARBA" id="ARBA00023002"/>
    </source>
</evidence>
<keyword evidence="6" id="KW-0560">Oxidoreductase</keyword>
<evidence type="ECO:0000313" key="9">
    <source>
        <dbReference type="Proteomes" id="UP000283509"/>
    </source>
</evidence>
<evidence type="ECO:0000313" key="8">
    <source>
        <dbReference type="EMBL" id="ROT64537.1"/>
    </source>
</evidence>
<dbReference type="STRING" id="6689.A0A3R7P9H8"/>
<dbReference type="Proteomes" id="UP000283509">
    <property type="component" value="Unassembled WGS sequence"/>
</dbReference>